<protein>
    <recommendedName>
        <fullName evidence="2 7">Thioredoxin</fullName>
    </recommendedName>
</protein>
<dbReference type="InterPro" id="IPR036249">
    <property type="entry name" value="Thioredoxin-like_sf"/>
</dbReference>
<keyword evidence="6 10" id="KW-0676">Redox-active center</keyword>
<evidence type="ECO:0000256" key="9">
    <source>
        <dbReference type="PIRSR" id="PIRSR000077-1"/>
    </source>
</evidence>
<keyword evidence="13" id="KW-1185">Reference proteome</keyword>
<evidence type="ECO:0000256" key="2">
    <source>
        <dbReference type="ARBA" id="ARBA00020570"/>
    </source>
</evidence>
<sequence>MIRHVESVSDFNEIVEKHSLVLMDFFATWCGPCKMLHPVLEKVSDKLEGQVVVAQCDIDQNQDIAGHFNIQSVPTLIFFKDGKPVLATTGYMDEAGLMKFIDAAKEK</sequence>
<evidence type="ECO:0000256" key="3">
    <source>
        <dbReference type="ARBA" id="ARBA00022448"/>
    </source>
</evidence>
<evidence type="ECO:0000313" key="12">
    <source>
        <dbReference type="EMBL" id="OLU38912.1"/>
    </source>
</evidence>
<comment type="caution">
    <text evidence="12">The sequence shown here is derived from an EMBL/GenBank/DDBJ whole genome shotgun (WGS) entry which is preliminary data.</text>
</comment>
<evidence type="ECO:0000256" key="7">
    <source>
        <dbReference type="NCBIfam" id="TIGR01068"/>
    </source>
</evidence>
<keyword evidence="3" id="KW-0813">Transport</keyword>
<evidence type="ECO:0000256" key="10">
    <source>
        <dbReference type="PIRSR" id="PIRSR000077-4"/>
    </source>
</evidence>
<organism evidence="12 13">
    <name type="scientific">Ileibacterium valens</name>
    <dbReference type="NCBI Taxonomy" id="1862668"/>
    <lineage>
        <taxon>Bacteria</taxon>
        <taxon>Bacillati</taxon>
        <taxon>Bacillota</taxon>
        <taxon>Erysipelotrichia</taxon>
        <taxon>Erysipelotrichales</taxon>
        <taxon>Erysipelotrichaceae</taxon>
        <taxon>Ileibacterium</taxon>
    </lineage>
</organism>
<keyword evidence="5 10" id="KW-1015">Disulfide bond</keyword>
<dbReference type="RefSeq" id="WP_075819868.1">
    <property type="nucleotide sequence ID" value="NZ_CAOUMU010000081.1"/>
</dbReference>
<dbReference type="GeneID" id="82203042"/>
<proteinExistence type="inferred from homology"/>
<dbReference type="Pfam" id="PF00085">
    <property type="entry name" value="Thioredoxin"/>
    <property type="match status" value="1"/>
</dbReference>
<dbReference type="Gene3D" id="3.40.30.10">
    <property type="entry name" value="Glutaredoxin"/>
    <property type="match status" value="1"/>
</dbReference>
<feature type="site" description="Contributes to redox potential value" evidence="9">
    <location>
        <position position="32"/>
    </location>
</feature>
<reference evidence="12 13" key="1">
    <citation type="submission" date="2016-11" db="EMBL/GenBank/DDBJ databases">
        <title>Description of two novel members of the family Erysipelotrichaceae: Ileibacterium lipovorans gen. nov., sp. nov. and Dubosiella newyorkensis, gen. nov., sp. nov.</title>
        <authorList>
            <person name="Cox L.M."/>
            <person name="Sohn J."/>
            <person name="Tyrrell K.L."/>
            <person name="Citron D.M."/>
            <person name="Lawson P.A."/>
            <person name="Patel N.B."/>
            <person name="Iizumi T."/>
            <person name="Perez-Perez G.I."/>
            <person name="Goldstein E.J."/>
            <person name="Blaser M.J."/>
        </authorList>
    </citation>
    <scope>NUCLEOTIDE SEQUENCE [LARGE SCALE GENOMIC DNA]</scope>
    <source>
        <strain evidence="12 13">NYU-BL-A3</strain>
    </source>
</reference>
<dbReference type="PRINTS" id="PR00421">
    <property type="entry name" value="THIOREDOXIN"/>
</dbReference>
<dbReference type="SUPFAM" id="SSF52833">
    <property type="entry name" value="Thioredoxin-like"/>
    <property type="match status" value="1"/>
</dbReference>
<dbReference type="GO" id="GO:0015035">
    <property type="term" value="F:protein-disulfide reductase activity"/>
    <property type="evidence" value="ECO:0007669"/>
    <property type="project" value="UniProtKB-UniRule"/>
</dbReference>
<evidence type="ECO:0000256" key="8">
    <source>
        <dbReference type="PIRNR" id="PIRNR000077"/>
    </source>
</evidence>
<dbReference type="Proteomes" id="UP000186341">
    <property type="component" value="Unassembled WGS sequence"/>
</dbReference>
<dbReference type="InterPro" id="IPR013766">
    <property type="entry name" value="Thioredoxin_domain"/>
</dbReference>
<keyword evidence="4" id="KW-0249">Electron transport</keyword>
<dbReference type="PANTHER" id="PTHR45663">
    <property type="entry name" value="GEO12009P1"/>
    <property type="match status" value="1"/>
</dbReference>
<dbReference type="PIRSF" id="PIRSF000077">
    <property type="entry name" value="Thioredoxin"/>
    <property type="match status" value="1"/>
</dbReference>
<feature type="disulfide bond" description="Redox-active" evidence="10">
    <location>
        <begin position="30"/>
        <end position="33"/>
    </location>
</feature>
<dbReference type="InterPro" id="IPR005746">
    <property type="entry name" value="Thioredoxin"/>
</dbReference>
<feature type="active site" description="Nucleophile" evidence="9">
    <location>
        <position position="33"/>
    </location>
</feature>
<evidence type="ECO:0000256" key="4">
    <source>
        <dbReference type="ARBA" id="ARBA00022982"/>
    </source>
</evidence>
<feature type="site" description="Deprotonates C-terminal active site Cys" evidence="9">
    <location>
        <position position="24"/>
    </location>
</feature>
<dbReference type="PROSITE" id="PS51352">
    <property type="entry name" value="THIOREDOXIN_2"/>
    <property type="match status" value="1"/>
</dbReference>
<gene>
    <name evidence="12" type="ORF">BO222_07580</name>
</gene>
<evidence type="ECO:0000313" key="13">
    <source>
        <dbReference type="Proteomes" id="UP000186341"/>
    </source>
</evidence>
<dbReference type="CDD" id="cd02947">
    <property type="entry name" value="TRX_family"/>
    <property type="match status" value="1"/>
</dbReference>
<evidence type="ECO:0000259" key="11">
    <source>
        <dbReference type="PROSITE" id="PS51352"/>
    </source>
</evidence>
<dbReference type="NCBIfam" id="TIGR01068">
    <property type="entry name" value="thioredoxin"/>
    <property type="match status" value="1"/>
</dbReference>
<evidence type="ECO:0000256" key="1">
    <source>
        <dbReference type="ARBA" id="ARBA00008987"/>
    </source>
</evidence>
<dbReference type="InterPro" id="IPR017937">
    <property type="entry name" value="Thioredoxin_CS"/>
</dbReference>
<dbReference type="PROSITE" id="PS00194">
    <property type="entry name" value="THIOREDOXIN_1"/>
    <property type="match status" value="1"/>
</dbReference>
<accession>A0A1U7NFC2</accession>
<feature type="site" description="Contributes to redox potential value" evidence="9">
    <location>
        <position position="31"/>
    </location>
</feature>
<dbReference type="FunFam" id="3.40.30.10:FF:000001">
    <property type="entry name" value="Thioredoxin"/>
    <property type="match status" value="1"/>
</dbReference>
<dbReference type="OrthoDB" id="9790390at2"/>
<feature type="active site" description="Nucleophile" evidence="9">
    <location>
        <position position="30"/>
    </location>
</feature>
<evidence type="ECO:0000256" key="5">
    <source>
        <dbReference type="ARBA" id="ARBA00023157"/>
    </source>
</evidence>
<dbReference type="GO" id="GO:0005737">
    <property type="term" value="C:cytoplasm"/>
    <property type="evidence" value="ECO:0007669"/>
    <property type="project" value="TreeGrafter"/>
</dbReference>
<dbReference type="EMBL" id="MPJW01000146">
    <property type="protein sequence ID" value="OLU38912.1"/>
    <property type="molecule type" value="Genomic_DNA"/>
</dbReference>
<name>A0A1U7NFC2_9FIRM</name>
<dbReference type="AlphaFoldDB" id="A0A1U7NFC2"/>
<feature type="domain" description="Thioredoxin" evidence="11">
    <location>
        <begin position="1"/>
        <end position="106"/>
    </location>
</feature>
<dbReference type="PANTHER" id="PTHR45663:SF11">
    <property type="entry name" value="GEO12009P1"/>
    <property type="match status" value="1"/>
</dbReference>
<comment type="similarity">
    <text evidence="1 8">Belongs to the thioredoxin family.</text>
</comment>
<evidence type="ECO:0000256" key="6">
    <source>
        <dbReference type="ARBA" id="ARBA00023284"/>
    </source>
</evidence>